<evidence type="ECO:0000256" key="1">
    <source>
        <dbReference type="SAM" id="MobiDB-lite"/>
    </source>
</evidence>
<sequence>MPDPGSLLRIAVLVAASLATAACRDSGSDGDRFALDGKLVVFNYRVATATFLVNLKPVGPVEDGQVAIASFEDPTGGAPIEVRQKIWPAMAKTTVTTPPLRCIVKGRPYGITIRIEDAQGRQVQAIETSITSSQDQTELPDRPLVVGPLYTPNPELAGHADGKLPDVEKLSCPGKAGGKAD</sequence>
<evidence type="ECO:0000313" key="3">
    <source>
        <dbReference type="EMBL" id="PSJ53076.1"/>
    </source>
</evidence>
<name>A0A2P7RS74_9HYPH</name>
<keyword evidence="4" id="KW-1185">Reference proteome</keyword>
<dbReference type="OrthoDB" id="7916166at2"/>
<proteinExistence type="predicted"/>
<evidence type="ECO:0000313" key="4">
    <source>
        <dbReference type="Proteomes" id="UP000241229"/>
    </source>
</evidence>
<keyword evidence="2" id="KW-0732">Signal</keyword>
<dbReference type="RefSeq" id="WP_106775102.1">
    <property type="nucleotide sequence ID" value="NZ_PXYK01000035.1"/>
</dbReference>
<evidence type="ECO:0008006" key="5">
    <source>
        <dbReference type="Google" id="ProtNLM"/>
    </source>
</evidence>
<protein>
    <recommendedName>
        <fullName evidence="5">Lipoprotein</fullName>
    </recommendedName>
</protein>
<feature type="region of interest" description="Disordered" evidence="1">
    <location>
        <begin position="130"/>
        <end position="181"/>
    </location>
</feature>
<evidence type="ECO:0000256" key="2">
    <source>
        <dbReference type="SAM" id="SignalP"/>
    </source>
</evidence>
<gene>
    <name evidence="3" type="ORF">C7I84_25845</name>
</gene>
<comment type="caution">
    <text evidence="3">The sequence shown here is derived from an EMBL/GenBank/DDBJ whole genome shotgun (WGS) entry which is preliminary data.</text>
</comment>
<organism evidence="3 4">
    <name type="scientific">Kumtagia ephedrae</name>
    <dbReference type="NCBI Taxonomy" id="2116701"/>
    <lineage>
        <taxon>Bacteria</taxon>
        <taxon>Pseudomonadati</taxon>
        <taxon>Pseudomonadota</taxon>
        <taxon>Alphaproteobacteria</taxon>
        <taxon>Hyphomicrobiales</taxon>
        <taxon>Phyllobacteriaceae</taxon>
        <taxon>Kumtagia</taxon>
    </lineage>
</organism>
<dbReference type="Proteomes" id="UP000241229">
    <property type="component" value="Unassembled WGS sequence"/>
</dbReference>
<reference evidence="3 4" key="1">
    <citation type="submission" date="2018-03" db="EMBL/GenBank/DDBJ databases">
        <title>The draft genome of Mesorhizobium sp. 6GN-30.</title>
        <authorList>
            <person name="Liu L."/>
            <person name="Li L."/>
            <person name="Wang T."/>
            <person name="Zhang X."/>
            <person name="Liang L."/>
        </authorList>
    </citation>
    <scope>NUCLEOTIDE SEQUENCE [LARGE SCALE GENOMIC DNA]</scope>
    <source>
        <strain evidence="3 4">6GN30</strain>
    </source>
</reference>
<dbReference type="EMBL" id="PXYK01000035">
    <property type="protein sequence ID" value="PSJ53076.1"/>
    <property type="molecule type" value="Genomic_DNA"/>
</dbReference>
<dbReference type="AlphaFoldDB" id="A0A2P7RS74"/>
<feature type="signal peptide" evidence="2">
    <location>
        <begin position="1"/>
        <end position="21"/>
    </location>
</feature>
<feature type="compositionally biased region" description="Basic and acidic residues" evidence="1">
    <location>
        <begin position="158"/>
        <end position="169"/>
    </location>
</feature>
<feature type="chain" id="PRO_5015175366" description="Lipoprotein" evidence="2">
    <location>
        <begin position="22"/>
        <end position="181"/>
    </location>
</feature>
<accession>A0A2P7RS74</accession>